<evidence type="ECO:0000256" key="1">
    <source>
        <dbReference type="SAM" id="SignalP"/>
    </source>
</evidence>
<protein>
    <recommendedName>
        <fullName evidence="4">DUF19 domain-containing protein</fullName>
    </recommendedName>
</protein>
<dbReference type="AlphaFoldDB" id="A0AAV2BL66"/>
<keyword evidence="1" id="KW-0732">Signal</keyword>
<evidence type="ECO:0000313" key="2">
    <source>
        <dbReference type="EMBL" id="CAL1297001.1"/>
    </source>
</evidence>
<reference evidence="2 3" key="1">
    <citation type="submission" date="2024-04" db="EMBL/GenBank/DDBJ databases">
        <authorList>
            <person name="Rising A."/>
            <person name="Reimegard J."/>
            <person name="Sonavane S."/>
            <person name="Akerstrom W."/>
            <person name="Nylinder S."/>
            <person name="Hedman E."/>
            <person name="Kallberg Y."/>
        </authorList>
    </citation>
    <scope>NUCLEOTIDE SEQUENCE [LARGE SCALE GENOMIC DNA]</scope>
</reference>
<sequence length="225" mass="25760">MTIKVLLFAFSVLLLAKETLGVIDCETRSFFNCRRPRMPKGMPREISQFRVRCQRTTTYIRCLKEYQDKCGFDSIGFFSSPDVLEAYFNTTSELCEEGTSLNTVAIENLQCFNETLSKTNCRKEARNVSSSYVRRRFEEAEFEPQNTLNLECLEKALSASCIVLSISENCGKDVGYATLDFIRRSKILENVCLDQAARLILDELHNLQLSEDKIQSVTLLLEKPE</sequence>
<name>A0AAV2BL66_9ARAC</name>
<accession>A0AAV2BL66</accession>
<comment type="caution">
    <text evidence="2">The sequence shown here is derived from an EMBL/GenBank/DDBJ whole genome shotgun (WGS) entry which is preliminary data.</text>
</comment>
<organism evidence="2 3">
    <name type="scientific">Larinioides sclopetarius</name>
    <dbReference type="NCBI Taxonomy" id="280406"/>
    <lineage>
        <taxon>Eukaryota</taxon>
        <taxon>Metazoa</taxon>
        <taxon>Ecdysozoa</taxon>
        <taxon>Arthropoda</taxon>
        <taxon>Chelicerata</taxon>
        <taxon>Arachnida</taxon>
        <taxon>Araneae</taxon>
        <taxon>Araneomorphae</taxon>
        <taxon>Entelegynae</taxon>
        <taxon>Araneoidea</taxon>
        <taxon>Araneidae</taxon>
        <taxon>Larinioides</taxon>
    </lineage>
</organism>
<dbReference type="Proteomes" id="UP001497382">
    <property type="component" value="Unassembled WGS sequence"/>
</dbReference>
<evidence type="ECO:0000313" key="3">
    <source>
        <dbReference type="Proteomes" id="UP001497382"/>
    </source>
</evidence>
<feature type="chain" id="PRO_5043382370" description="DUF19 domain-containing protein" evidence="1">
    <location>
        <begin position="22"/>
        <end position="225"/>
    </location>
</feature>
<evidence type="ECO:0008006" key="4">
    <source>
        <dbReference type="Google" id="ProtNLM"/>
    </source>
</evidence>
<dbReference type="EMBL" id="CAXIEN010000410">
    <property type="protein sequence ID" value="CAL1297001.1"/>
    <property type="molecule type" value="Genomic_DNA"/>
</dbReference>
<proteinExistence type="predicted"/>
<feature type="signal peptide" evidence="1">
    <location>
        <begin position="1"/>
        <end position="21"/>
    </location>
</feature>
<keyword evidence="3" id="KW-1185">Reference proteome</keyword>
<gene>
    <name evidence="2" type="ORF">LARSCL_LOCUS20043</name>
</gene>